<dbReference type="GO" id="GO:0006974">
    <property type="term" value="P:DNA damage response"/>
    <property type="evidence" value="ECO:0007669"/>
    <property type="project" value="TreeGrafter"/>
</dbReference>
<dbReference type="RefSeq" id="WP_147646523.1">
    <property type="nucleotide sequence ID" value="NZ_CP042806.1"/>
</dbReference>
<evidence type="ECO:0000313" key="1">
    <source>
        <dbReference type="EMBL" id="QEE27330.1"/>
    </source>
</evidence>
<reference evidence="1 2" key="1">
    <citation type="submission" date="2019-08" db="EMBL/GenBank/DDBJ databases">
        <title>Complete genome sequence of Terriglobus albidus strain ORNL.</title>
        <authorList>
            <person name="Podar M."/>
        </authorList>
    </citation>
    <scope>NUCLEOTIDE SEQUENCE [LARGE SCALE GENOMIC DNA]</scope>
    <source>
        <strain evidence="1 2">ORNL</strain>
    </source>
</reference>
<gene>
    <name evidence="1" type="ORF">FTW19_04465</name>
</gene>
<dbReference type="OrthoDB" id="9803913at2"/>
<dbReference type="InterPro" id="IPR050066">
    <property type="entry name" value="UvrABC_protein_C"/>
</dbReference>
<accession>A0A5B9E9N3</accession>
<keyword evidence="2" id="KW-1185">Reference proteome</keyword>
<sequence>MPDAFHLRHRVSFSADTAQETLRQLPESAGVLALRGADETTQPYLTKAANLRRRAARLLAPAEGQTRRLNLRDRVAFVEWTTAGSDFESLLCLYQATAAFFSLPEARKRLKLFVPYTVRFVAENAFPRVYVTNRLAKNALNETYGPFPSRAAAERYADAMLDLFKLRRCWEELEPYPEHPGCVYGEMKKCLAPCQQRCTPEEYADESTRVRAFLETDGQSLLSTVAQERDDASAAMEFERAAELHARWQKVKSAADLAPELVTALPRLRAVLLQPCGEGEVTVFLVHGGCLTGPEIFATRDIRAARAQEETGSSLFAQPLTLQPVALEGESEAAGPEDRLRDLLQRLQKRAKTPADMALLGDHLALLKRWYYRPEKSRTGRIFFADKDWPWRRMLNGAAALGNRVVTAPETIA</sequence>
<dbReference type="AlphaFoldDB" id="A0A5B9E9N3"/>
<organism evidence="1 2">
    <name type="scientific">Terriglobus albidus</name>
    <dbReference type="NCBI Taxonomy" id="1592106"/>
    <lineage>
        <taxon>Bacteria</taxon>
        <taxon>Pseudomonadati</taxon>
        <taxon>Acidobacteriota</taxon>
        <taxon>Terriglobia</taxon>
        <taxon>Terriglobales</taxon>
        <taxon>Acidobacteriaceae</taxon>
        <taxon>Terriglobus</taxon>
    </lineage>
</organism>
<protein>
    <submittedName>
        <fullName evidence="1">Excinuclease ABC subunit C</fullName>
    </submittedName>
</protein>
<dbReference type="PANTHER" id="PTHR30562:SF1">
    <property type="entry name" value="UVRABC SYSTEM PROTEIN C"/>
    <property type="match status" value="1"/>
</dbReference>
<dbReference type="GO" id="GO:0009380">
    <property type="term" value="C:excinuclease repair complex"/>
    <property type="evidence" value="ECO:0007669"/>
    <property type="project" value="TreeGrafter"/>
</dbReference>
<name>A0A5B9E9N3_9BACT</name>
<dbReference type="Proteomes" id="UP000321820">
    <property type="component" value="Chromosome"/>
</dbReference>
<proteinExistence type="predicted"/>
<dbReference type="KEGG" id="talb:FTW19_04465"/>
<dbReference type="EMBL" id="CP042806">
    <property type="protein sequence ID" value="QEE27330.1"/>
    <property type="molecule type" value="Genomic_DNA"/>
</dbReference>
<evidence type="ECO:0000313" key="2">
    <source>
        <dbReference type="Proteomes" id="UP000321820"/>
    </source>
</evidence>
<dbReference type="PANTHER" id="PTHR30562">
    <property type="entry name" value="UVRC/OXIDOREDUCTASE"/>
    <property type="match status" value="1"/>
</dbReference>